<dbReference type="PIRSF" id="PIRSF000193">
    <property type="entry name" value="Pyrrol-5-carb_rd"/>
    <property type="match status" value="1"/>
</dbReference>
<proteinExistence type="inferred from homology"/>
<dbReference type="Pfam" id="PF14748">
    <property type="entry name" value="P5CR_dimer"/>
    <property type="match status" value="1"/>
</dbReference>
<dbReference type="GO" id="GO:0004735">
    <property type="term" value="F:pyrroline-5-carboxylate reductase activity"/>
    <property type="evidence" value="ECO:0007669"/>
    <property type="project" value="UniProtKB-EC"/>
</dbReference>
<keyword evidence="3 4" id="KW-0560">Oxidoreductase</keyword>
<dbReference type="PANTHER" id="PTHR11645">
    <property type="entry name" value="PYRROLINE-5-CARBOXYLATE REDUCTASE"/>
    <property type="match status" value="1"/>
</dbReference>
<name>A0ABS6FAX2_9FIRM</name>
<dbReference type="PROSITE" id="PS00521">
    <property type="entry name" value="P5CR"/>
    <property type="match status" value="1"/>
</dbReference>
<dbReference type="NCBIfam" id="TIGR00112">
    <property type="entry name" value="proC"/>
    <property type="match status" value="1"/>
</dbReference>
<keyword evidence="1 4" id="KW-0641">Proline biosynthesis</keyword>
<comment type="similarity">
    <text evidence="4 6">Belongs to the pyrroline-5-carboxylate reductase family.</text>
</comment>
<evidence type="ECO:0000256" key="2">
    <source>
        <dbReference type="ARBA" id="ARBA00022857"/>
    </source>
</evidence>
<sequence>MAILGFIGTGNMGTALATAACKTVSADQVLLANRTRSKAESLAVKLGCRVSDNETIARQAEYIFLGVKPQMTEDLLSGIAPILKERGDGFILVSMAPGLTTADIRRLAGGSYPVLRIMPNTPSSIGEGMILYAPGEGVDGERTEEFLSLMAGAGLFCRLPERLIDAGSAVSGCGPAFVNLFVEAMADGGVACGLPRAQALEMAAQMTAGTARLILATGDHPGVLKDAVCSPGGSTIQGVRTLEQGAFRATVMDAVIAAYEKNQSLGK</sequence>
<dbReference type="EMBL" id="JAHLQN010000001">
    <property type="protein sequence ID" value="MBU5627437.1"/>
    <property type="molecule type" value="Genomic_DNA"/>
</dbReference>
<evidence type="ECO:0000259" key="7">
    <source>
        <dbReference type="Pfam" id="PF03807"/>
    </source>
</evidence>
<dbReference type="RefSeq" id="WP_216632800.1">
    <property type="nucleotide sequence ID" value="NZ_JAHLQN010000001.1"/>
</dbReference>
<keyword evidence="4" id="KW-0963">Cytoplasm</keyword>
<evidence type="ECO:0000259" key="8">
    <source>
        <dbReference type="Pfam" id="PF14748"/>
    </source>
</evidence>
<feature type="domain" description="Pyrroline-5-carboxylate reductase dimerisation" evidence="8">
    <location>
        <begin position="161"/>
        <end position="264"/>
    </location>
</feature>
<evidence type="ECO:0000256" key="3">
    <source>
        <dbReference type="ARBA" id="ARBA00023002"/>
    </source>
</evidence>
<accession>A0ABS6FAX2</accession>
<dbReference type="Proteomes" id="UP000787672">
    <property type="component" value="Unassembled WGS sequence"/>
</dbReference>
<dbReference type="EC" id="1.5.1.2" evidence="4 5"/>
<evidence type="ECO:0000256" key="1">
    <source>
        <dbReference type="ARBA" id="ARBA00022650"/>
    </source>
</evidence>
<dbReference type="PANTHER" id="PTHR11645:SF0">
    <property type="entry name" value="PYRROLINE-5-CARBOXYLATE REDUCTASE 3"/>
    <property type="match status" value="1"/>
</dbReference>
<evidence type="ECO:0000313" key="10">
    <source>
        <dbReference type="Proteomes" id="UP000787672"/>
    </source>
</evidence>
<gene>
    <name evidence="4 9" type="primary">proC</name>
    <name evidence="9" type="ORF">KQI82_11010</name>
</gene>
<reference evidence="9 10" key="1">
    <citation type="submission" date="2021-06" db="EMBL/GenBank/DDBJ databases">
        <authorList>
            <person name="Sun Q."/>
            <person name="Li D."/>
        </authorList>
    </citation>
    <scope>NUCLEOTIDE SEQUENCE [LARGE SCALE GENOMIC DNA]</scope>
    <source>
        <strain evidence="9 10">MSJ-2</strain>
    </source>
</reference>
<comment type="catalytic activity">
    <reaction evidence="4">
        <text>L-proline + NAD(+) = (S)-1-pyrroline-5-carboxylate + NADH + 2 H(+)</text>
        <dbReference type="Rhea" id="RHEA:14105"/>
        <dbReference type="ChEBI" id="CHEBI:15378"/>
        <dbReference type="ChEBI" id="CHEBI:17388"/>
        <dbReference type="ChEBI" id="CHEBI:57540"/>
        <dbReference type="ChEBI" id="CHEBI:57945"/>
        <dbReference type="ChEBI" id="CHEBI:60039"/>
        <dbReference type="EC" id="1.5.1.2"/>
    </reaction>
</comment>
<dbReference type="HAMAP" id="MF_01925">
    <property type="entry name" value="P5C_reductase"/>
    <property type="match status" value="1"/>
</dbReference>
<keyword evidence="2 4" id="KW-0521">NADP</keyword>
<evidence type="ECO:0000313" key="9">
    <source>
        <dbReference type="EMBL" id="MBU5627437.1"/>
    </source>
</evidence>
<dbReference type="InterPro" id="IPR000304">
    <property type="entry name" value="Pyrroline-COOH_reductase"/>
</dbReference>
<dbReference type="Pfam" id="PF03807">
    <property type="entry name" value="F420_oxidored"/>
    <property type="match status" value="1"/>
</dbReference>
<dbReference type="InterPro" id="IPR028939">
    <property type="entry name" value="P5C_Rdtase_cat_N"/>
</dbReference>
<evidence type="ECO:0000256" key="5">
    <source>
        <dbReference type="NCBIfam" id="TIGR00112"/>
    </source>
</evidence>
<dbReference type="InterPro" id="IPR053790">
    <property type="entry name" value="P5CR-like_CS"/>
</dbReference>
<comment type="catalytic activity">
    <reaction evidence="4 6">
        <text>L-proline + NADP(+) = (S)-1-pyrroline-5-carboxylate + NADPH + 2 H(+)</text>
        <dbReference type="Rhea" id="RHEA:14109"/>
        <dbReference type="ChEBI" id="CHEBI:15378"/>
        <dbReference type="ChEBI" id="CHEBI:17388"/>
        <dbReference type="ChEBI" id="CHEBI:57783"/>
        <dbReference type="ChEBI" id="CHEBI:58349"/>
        <dbReference type="ChEBI" id="CHEBI:60039"/>
        <dbReference type="EC" id="1.5.1.2"/>
    </reaction>
</comment>
<keyword evidence="10" id="KW-1185">Reference proteome</keyword>
<comment type="function">
    <text evidence="4">Catalyzes the reduction of 1-pyrroline-5-carboxylate (PCA) to L-proline.</text>
</comment>
<evidence type="ECO:0000256" key="4">
    <source>
        <dbReference type="HAMAP-Rule" id="MF_01925"/>
    </source>
</evidence>
<dbReference type="InterPro" id="IPR029036">
    <property type="entry name" value="P5CR_dimer"/>
</dbReference>
<comment type="subcellular location">
    <subcellularLocation>
        <location evidence="4">Cytoplasm</location>
    </subcellularLocation>
</comment>
<organism evidence="9 10">
    <name type="scientific">Dysosmobacter acutus</name>
    <dbReference type="NCBI Taxonomy" id="2841504"/>
    <lineage>
        <taxon>Bacteria</taxon>
        <taxon>Bacillati</taxon>
        <taxon>Bacillota</taxon>
        <taxon>Clostridia</taxon>
        <taxon>Eubacteriales</taxon>
        <taxon>Oscillospiraceae</taxon>
        <taxon>Dysosmobacter</taxon>
    </lineage>
</organism>
<comment type="caution">
    <text evidence="9">The sequence shown here is derived from an EMBL/GenBank/DDBJ whole genome shotgun (WGS) entry which is preliminary data.</text>
</comment>
<evidence type="ECO:0000256" key="6">
    <source>
        <dbReference type="RuleBase" id="RU003903"/>
    </source>
</evidence>
<feature type="domain" description="Pyrroline-5-carboxylate reductase catalytic N-terminal" evidence="7">
    <location>
        <begin position="4"/>
        <end position="95"/>
    </location>
</feature>
<keyword evidence="4 6" id="KW-0028">Amino-acid biosynthesis</keyword>
<protein>
    <recommendedName>
        <fullName evidence="4 5">Pyrroline-5-carboxylate reductase</fullName>
        <shortName evidence="4">P5C reductase</shortName>
        <shortName evidence="4">P5CR</shortName>
        <ecNumber evidence="4 5">1.5.1.2</ecNumber>
    </recommendedName>
    <alternativeName>
        <fullName evidence="4">PCA reductase</fullName>
    </alternativeName>
</protein>
<comment type="pathway">
    <text evidence="4 6">Amino-acid biosynthesis; L-proline biosynthesis; L-proline from L-glutamate 5-semialdehyde: step 1/1.</text>
</comment>